<dbReference type="EMBL" id="UFSO01000002">
    <property type="protein sequence ID" value="SSY71064.1"/>
    <property type="molecule type" value="Genomic_DNA"/>
</dbReference>
<protein>
    <submittedName>
        <fullName evidence="8">Homoserine/homoserine lactone efflux protein</fullName>
    </submittedName>
</protein>
<sequence>MTLQTWLLFISSTFFISATPGSNMLLAFQFGLNYGFKKTLYTLLGLSLGLLILLTISLAFVGWLSQSAPVAFEIMKIAASLYLAYLGVNIWRNAASEMSSGDVVKVIPTPLALFRTGVMVSLSNPKAILFFAALFPKFLQPSAPLMPQYVILTLSFFAIETFWQLIYTVSGKALSAWLNVGKRLMWLNRLCGAIFILLAVGLLWDIWVAFQAA</sequence>
<evidence type="ECO:0000256" key="4">
    <source>
        <dbReference type="ARBA" id="ARBA00022692"/>
    </source>
</evidence>
<feature type="transmembrane region" description="Helical" evidence="7">
    <location>
        <begin position="70"/>
        <end position="91"/>
    </location>
</feature>
<accession>A0A376BPB1</accession>
<feature type="transmembrane region" description="Helical" evidence="7">
    <location>
        <begin position="190"/>
        <end position="210"/>
    </location>
</feature>
<dbReference type="PIRSF" id="PIRSF006324">
    <property type="entry name" value="LeuE"/>
    <property type="match status" value="1"/>
</dbReference>
<evidence type="ECO:0000256" key="1">
    <source>
        <dbReference type="ARBA" id="ARBA00004651"/>
    </source>
</evidence>
<evidence type="ECO:0000256" key="7">
    <source>
        <dbReference type="SAM" id="Phobius"/>
    </source>
</evidence>
<dbReference type="Pfam" id="PF01810">
    <property type="entry name" value="LysE"/>
    <property type="match status" value="1"/>
</dbReference>
<evidence type="ECO:0000256" key="2">
    <source>
        <dbReference type="ARBA" id="ARBA00007928"/>
    </source>
</evidence>
<dbReference type="AlphaFoldDB" id="A0A376BPB1"/>
<dbReference type="PANTHER" id="PTHR30086:SF14">
    <property type="entry name" value="HOMOSERINE_HOMOSERINE LACTONE EFFLUX PROTEIN"/>
    <property type="match status" value="1"/>
</dbReference>
<evidence type="ECO:0000256" key="5">
    <source>
        <dbReference type="ARBA" id="ARBA00022989"/>
    </source>
</evidence>
<evidence type="ECO:0000256" key="3">
    <source>
        <dbReference type="ARBA" id="ARBA00022475"/>
    </source>
</evidence>
<feature type="transmembrane region" description="Helical" evidence="7">
    <location>
        <begin position="40"/>
        <end position="64"/>
    </location>
</feature>
<reference evidence="8 9" key="1">
    <citation type="submission" date="2018-06" db="EMBL/GenBank/DDBJ databases">
        <authorList>
            <consortium name="Pathogen Informatics"/>
            <person name="Doyle S."/>
        </authorList>
    </citation>
    <scope>NUCLEOTIDE SEQUENCE [LARGE SCALE GENOMIC DNA]</scope>
    <source>
        <strain evidence="8 9">NCTC10283</strain>
    </source>
</reference>
<evidence type="ECO:0000313" key="8">
    <source>
        <dbReference type="EMBL" id="SSY71064.1"/>
    </source>
</evidence>
<keyword evidence="5 7" id="KW-1133">Transmembrane helix</keyword>
<dbReference type="InterPro" id="IPR001123">
    <property type="entry name" value="LeuE-type"/>
</dbReference>
<dbReference type="GO" id="GO:0042970">
    <property type="term" value="F:homoserine transmembrane transporter activity"/>
    <property type="evidence" value="ECO:0007669"/>
    <property type="project" value="TreeGrafter"/>
</dbReference>
<dbReference type="GO" id="GO:0005886">
    <property type="term" value="C:plasma membrane"/>
    <property type="evidence" value="ECO:0007669"/>
    <property type="project" value="UniProtKB-SubCell"/>
</dbReference>
<evidence type="ECO:0000313" key="9">
    <source>
        <dbReference type="Proteomes" id="UP000254209"/>
    </source>
</evidence>
<keyword evidence="4 7" id="KW-0812">Transmembrane</keyword>
<keyword evidence="3" id="KW-1003">Cell membrane</keyword>
<dbReference type="PANTHER" id="PTHR30086">
    <property type="entry name" value="ARGININE EXPORTER PROTEIN ARGO"/>
    <property type="match status" value="1"/>
</dbReference>
<gene>
    <name evidence="8" type="primary">rhtB</name>
    <name evidence="8" type="ORF">NCTC10283_01200</name>
</gene>
<dbReference type="RefSeq" id="WP_034295991.1">
    <property type="nucleotide sequence ID" value="NZ_CP091519.2"/>
</dbReference>
<feature type="transmembrane region" description="Helical" evidence="7">
    <location>
        <begin position="112"/>
        <end position="135"/>
    </location>
</feature>
<keyword evidence="6 7" id="KW-0472">Membrane</keyword>
<organism evidence="8 9">
    <name type="scientific">Alysiella crassa</name>
    <dbReference type="NCBI Taxonomy" id="153491"/>
    <lineage>
        <taxon>Bacteria</taxon>
        <taxon>Pseudomonadati</taxon>
        <taxon>Pseudomonadota</taxon>
        <taxon>Betaproteobacteria</taxon>
        <taxon>Neisseriales</taxon>
        <taxon>Neisseriaceae</taxon>
        <taxon>Alysiella</taxon>
    </lineage>
</organism>
<keyword evidence="9" id="KW-1185">Reference proteome</keyword>
<evidence type="ECO:0000256" key="6">
    <source>
        <dbReference type="ARBA" id="ARBA00023136"/>
    </source>
</evidence>
<comment type="subcellular location">
    <subcellularLocation>
        <location evidence="1">Cell membrane</location>
        <topology evidence="1">Multi-pass membrane protein</topology>
    </subcellularLocation>
</comment>
<feature type="transmembrane region" description="Helical" evidence="7">
    <location>
        <begin position="147"/>
        <end position="169"/>
    </location>
</feature>
<comment type="similarity">
    <text evidence="2">Belongs to the Rht family.</text>
</comment>
<name>A0A376BPB1_9NEIS</name>
<feature type="transmembrane region" description="Helical" evidence="7">
    <location>
        <begin position="6"/>
        <end position="28"/>
    </location>
</feature>
<proteinExistence type="inferred from homology"/>
<dbReference type="OrthoDB" id="9804822at2"/>
<dbReference type="Proteomes" id="UP000254209">
    <property type="component" value="Unassembled WGS sequence"/>
</dbReference>